<reference evidence="1 2" key="1">
    <citation type="submission" date="2021-06" db="EMBL/GenBank/DDBJ databases">
        <title>Caerostris extrusa draft genome.</title>
        <authorList>
            <person name="Kono N."/>
            <person name="Arakawa K."/>
        </authorList>
    </citation>
    <scope>NUCLEOTIDE SEQUENCE [LARGE SCALE GENOMIC DNA]</scope>
</reference>
<dbReference type="Proteomes" id="UP001054945">
    <property type="component" value="Unassembled WGS sequence"/>
</dbReference>
<protein>
    <submittedName>
        <fullName evidence="1">Uncharacterized protein</fullName>
    </submittedName>
</protein>
<name>A0AAV4UVW8_CAEEX</name>
<organism evidence="1 2">
    <name type="scientific">Caerostris extrusa</name>
    <name type="common">Bark spider</name>
    <name type="synonym">Caerostris bankana</name>
    <dbReference type="NCBI Taxonomy" id="172846"/>
    <lineage>
        <taxon>Eukaryota</taxon>
        <taxon>Metazoa</taxon>
        <taxon>Ecdysozoa</taxon>
        <taxon>Arthropoda</taxon>
        <taxon>Chelicerata</taxon>
        <taxon>Arachnida</taxon>
        <taxon>Araneae</taxon>
        <taxon>Araneomorphae</taxon>
        <taxon>Entelegynae</taxon>
        <taxon>Araneoidea</taxon>
        <taxon>Araneidae</taxon>
        <taxon>Caerostris</taxon>
    </lineage>
</organism>
<keyword evidence="2" id="KW-1185">Reference proteome</keyword>
<accession>A0AAV4UVW8</accession>
<proteinExistence type="predicted"/>
<sequence>MKGFELSDSGASSGRIDILIGNDYLSAVLTGRTHRLNKCLMLYESVFGWTLSEFNEQTAGKESAGLFIRSSNESEKNLSKEIRALWQIENLGICDSEKSGSDKEVIVRVEKNLKFVDNRYETSCYGIDQGI</sequence>
<evidence type="ECO:0000313" key="2">
    <source>
        <dbReference type="Proteomes" id="UP001054945"/>
    </source>
</evidence>
<evidence type="ECO:0000313" key="1">
    <source>
        <dbReference type="EMBL" id="GIY61530.1"/>
    </source>
</evidence>
<dbReference type="AlphaFoldDB" id="A0AAV4UVW8"/>
<dbReference type="EMBL" id="BPLR01013478">
    <property type="protein sequence ID" value="GIY61530.1"/>
    <property type="molecule type" value="Genomic_DNA"/>
</dbReference>
<gene>
    <name evidence="1" type="ORF">CEXT_517621</name>
</gene>
<comment type="caution">
    <text evidence="1">The sequence shown here is derived from an EMBL/GenBank/DDBJ whole genome shotgun (WGS) entry which is preliminary data.</text>
</comment>